<accession>A0A561EXC2</accession>
<feature type="region of interest" description="Disordered" evidence="3">
    <location>
        <begin position="250"/>
        <end position="304"/>
    </location>
</feature>
<dbReference type="AlphaFoldDB" id="A0A561EXC2"/>
<dbReference type="InterPro" id="IPR041664">
    <property type="entry name" value="AAA_16"/>
</dbReference>
<dbReference type="SUPFAM" id="SSF48452">
    <property type="entry name" value="TPR-like"/>
    <property type="match status" value="1"/>
</dbReference>
<dbReference type="SMART" id="SM00028">
    <property type="entry name" value="TPR"/>
    <property type="match status" value="3"/>
</dbReference>
<evidence type="ECO:0000313" key="6">
    <source>
        <dbReference type="Proteomes" id="UP000318416"/>
    </source>
</evidence>
<feature type="compositionally biased region" description="Pro residues" evidence="3">
    <location>
        <begin position="13"/>
        <end position="23"/>
    </location>
</feature>
<dbReference type="InterPro" id="IPR011990">
    <property type="entry name" value="TPR-like_helical_dom_sf"/>
</dbReference>
<dbReference type="PRINTS" id="PR00364">
    <property type="entry name" value="DISEASERSIST"/>
</dbReference>
<dbReference type="RefSeq" id="WP_145794439.1">
    <property type="nucleotide sequence ID" value="NZ_BAAABR010000017.1"/>
</dbReference>
<sequence length="662" mass="68983">MARKTATMDPRPAEPGAPDPLPAGPALWTGRRAELAALRAAAVRPAQGRCQVLVIAGRPGSGRTSLAVRFVRSLAADYPDGVLFARLSAPDGGRVPPGQAARRLLEQLGAVPGAALLPLGAEGEDEPACVALREALAGKRVLLLLDDVRDSGQLSPLLGDEPGCLVVTTTAGPLTGIEDIDPVILGGLDQPAAAELLSGLVGGTRISCDPVGAAELAEACAARPAALRLMAGWLRDSPKAAVTDAARELAAPAPAPPGAAGASDAADAKRGGGKADGRRSKSGPTAETKAAPDEPVAGPVPVPDTDPLSGAFTLLYRSLPAAQARMLRMLTLAPAQLADLRTASALVGCPAPEAAAALQKLAERELLDQELPAHDGTLRYRVPGRLYARLVQLRESADRPAEVQLARARLLERLVRLVDSARMLLDPSAGPVTDPLPGPLRLRTAAQASGWLVGERDLLLGAVADAIGQADLDGSAGRLVTALLRALPLTGTAAPADLYRLHEMVLKVAERGGAPRRAAAALLNLGDLQSAVGHWEQAADRYRAALDHARDSADEPACARALEGVAECSRALGDPVRAADWYGRALALRQSLGDHAAEARLLARTAEAHTAQRRFEEADREYRAAQAVLRRLGDERGRAALAAALERLREQVEGERERLTSE</sequence>
<dbReference type="SUPFAM" id="SSF52540">
    <property type="entry name" value="P-loop containing nucleoside triphosphate hydrolases"/>
    <property type="match status" value="1"/>
</dbReference>
<dbReference type="PANTHER" id="PTHR47691:SF3">
    <property type="entry name" value="HTH-TYPE TRANSCRIPTIONAL REGULATOR RV0890C-RELATED"/>
    <property type="match status" value="1"/>
</dbReference>
<evidence type="ECO:0000256" key="3">
    <source>
        <dbReference type="SAM" id="MobiDB-lite"/>
    </source>
</evidence>
<organism evidence="5 6">
    <name type="scientific">Kitasatospora atroaurantiaca</name>
    <dbReference type="NCBI Taxonomy" id="285545"/>
    <lineage>
        <taxon>Bacteria</taxon>
        <taxon>Bacillati</taxon>
        <taxon>Actinomycetota</taxon>
        <taxon>Actinomycetes</taxon>
        <taxon>Kitasatosporales</taxon>
        <taxon>Streptomycetaceae</taxon>
        <taxon>Kitasatospora</taxon>
    </lineage>
</organism>
<dbReference type="Gene3D" id="1.25.40.10">
    <property type="entry name" value="Tetratricopeptide repeat domain"/>
    <property type="match status" value="1"/>
</dbReference>
<keyword evidence="6" id="KW-1185">Reference proteome</keyword>
<dbReference type="Pfam" id="PF13176">
    <property type="entry name" value="TPR_7"/>
    <property type="match status" value="1"/>
</dbReference>
<dbReference type="PANTHER" id="PTHR47691">
    <property type="entry name" value="REGULATOR-RELATED"/>
    <property type="match status" value="1"/>
</dbReference>
<dbReference type="Pfam" id="PF13191">
    <property type="entry name" value="AAA_16"/>
    <property type="match status" value="1"/>
</dbReference>
<evidence type="ECO:0000313" key="5">
    <source>
        <dbReference type="EMBL" id="TWE20227.1"/>
    </source>
</evidence>
<reference evidence="5 6" key="1">
    <citation type="submission" date="2019-06" db="EMBL/GenBank/DDBJ databases">
        <title>Sequencing the genomes of 1000 actinobacteria strains.</title>
        <authorList>
            <person name="Klenk H.-P."/>
        </authorList>
    </citation>
    <scope>NUCLEOTIDE SEQUENCE [LARGE SCALE GENOMIC DNA]</scope>
    <source>
        <strain evidence="5 6">DSM 41649</strain>
    </source>
</reference>
<dbReference type="Gene3D" id="3.40.50.300">
    <property type="entry name" value="P-loop containing nucleotide triphosphate hydrolases"/>
    <property type="match status" value="1"/>
</dbReference>
<feature type="region of interest" description="Disordered" evidence="3">
    <location>
        <begin position="1"/>
        <end position="26"/>
    </location>
</feature>
<comment type="caution">
    <text evidence="5">The sequence shown here is derived from an EMBL/GenBank/DDBJ whole genome shotgun (WGS) entry which is preliminary data.</text>
</comment>
<feature type="compositionally biased region" description="Basic and acidic residues" evidence="3">
    <location>
        <begin position="266"/>
        <end position="279"/>
    </location>
</feature>
<protein>
    <submittedName>
        <fullName evidence="5">Tetratricopeptide repeat protein</fullName>
    </submittedName>
</protein>
<dbReference type="Proteomes" id="UP000318416">
    <property type="component" value="Unassembled WGS sequence"/>
</dbReference>
<evidence type="ECO:0000259" key="4">
    <source>
        <dbReference type="Pfam" id="PF13191"/>
    </source>
</evidence>
<gene>
    <name evidence="5" type="ORF">FB465_5372</name>
</gene>
<dbReference type="EMBL" id="VIVR01000001">
    <property type="protein sequence ID" value="TWE20227.1"/>
    <property type="molecule type" value="Genomic_DNA"/>
</dbReference>
<keyword evidence="1" id="KW-0802">TPR repeat</keyword>
<proteinExistence type="predicted"/>
<dbReference type="PROSITE" id="PS50005">
    <property type="entry name" value="TPR"/>
    <property type="match status" value="1"/>
</dbReference>
<dbReference type="OrthoDB" id="5167602at2"/>
<dbReference type="InterPro" id="IPR027417">
    <property type="entry name" value="P-loop_NTPase"/>
</dbReference>
<dbReference type="InterPro" id="IPR019734">
    <property type="entry name" value="TPR_rpt"/>
</dbReference>
<evidence type="ECO:0000256" key="1">
    <source>
        <dbReference type="PROSITE-ProRule" id="PRU00339"/>
    </source>
</evidence>
<name>A0A561EXC2_9ACTN</name>
<feature type="repeat" description="TPR" evidence="1">
    <location>
        <begin position="519"/>
        <end position="552"/>
    </location>
</feature>
<feature type="coiled-coil region" evidence="2">
    <location>
        <begin position="608"/>
        <end position="662"/>
    </location>
</feature>
<feature type="domain" description="Orc1-like AAA ATPase" evidence="4">
    <location>
        <begin position="28"/>
        <end position="148"/>
    </location>
</feature>
<evidence type="ECO:0000256" key="2">
    <source>
        <dbReference type="SAM" id="Coils"/>
    </source>
</evidence>
<keyword evidence="2" id="KW-0175">Coiled coil</keyword>